<dbReference type="AlphaFoldDB" id="A0A9D1Z120"/>
<dbReference type="InterPro" id="IPR005135">
    <property type="entry name" value="Endo/exonuclease/phosphatase"/>
</dbReference>
<dbReference type="Pfam" id="PF19580">
    <property type="entry name" value="Exo_endo_phos_3"/>
    <property type="match status" value="1"/>
</dbReference>
<gene>
    <name evidence="3" type="ORF">H9828_05710</name>
</gene>
<dbReference type="GO" id="GO:0004519">
    <property type="term" value="F:endonuclease activity"/>
    <property type="evidence" value="ECO:0007669"/>
    <property type="project" value="UniProtKB-KW"/>
</dbReference>
<dbReference type="PROSITE" id="PS51257">
    <property type="entry name" value="PROKAR_LIPOPROTEIN"/>
    <property type="match status" value="1"/>
</dbReference>
<evidence type="ECO:0000313" key="4">
    <source>
        <dbReference type="Proteomes" id="UP000886844"/>
    </source>
</evidence>
<keyword evidence="3" id="KW-0378">Hydrolase</keyword>
<proteinExistence type="predicted"/>
<dbReference type="Gene3D" id="3.60.10.10">
    <property type="entry name" value="Endonuclease/exonuclease/phosphatase"/>
    <property type="match status" value="1"/>
</dbReference>
<keyword evidence="3" id="KW-0255">Endonuclease</keyword>
<dbReference type="InterPro" id="IPR036691">
    <property type="entry name" value="Endo/exonu/phosph_ase_sf"/>
</dbReference>
<evidence type="ECO:0000313" key="3">
    <source>
        <dbReference type="EMBL" id="HIY68892.1"/>
    </source>
</evidence>
<reference evidence="3" key="2">
    <citation type="submission" date="2021-04" db="EMBL/GenBank/DDBJ databases">
        <authorList>
            <person name="Gilroy R."/>
        </authorList>
    </citation>
    <scope>NUCLEOTIDE SEQUENCE</scope>
    <source>
        <strain evidence="3">5134</strain>
    </source>
</reference>
<feature type="chain" id="PRO_5038559674" evidence="1">
    <location>
        <begin position="21"/>
        <end position="344"/>
    </location>
</feature>
<sequence>MKKNLLTGLVAVLIAVACFAQKPYKVVFYNFENLFDTINDPGVKDEEFTPEGPKQWNSVKYGKKLANLERVLFDMAAEDKDFPVVIGVSEIENRSVMEDVIAQPKLAHGNYRIVHYDSPDARGVDVAFFYRPDVFKLEGSKAHPFVMPGMPDFKTRDFVTMWGTIEGEPFFFVVNHWPSRLGGKEASSPKREEAARQVKHIVDSVMAKNPATKVVVMGDLNDDATDKSVVEGLRAKGKIKEVQKGDMFNPFIALLKAGYGTLAYRDEWNLFDNIVVSENLATGSTGSLKIQPVGKSKFYGGIFHRPYMFQKEGQYKGYPLRTFVGNDFQGGFSDHFPVYIYIAK</sequence>
<dbReference type="Proteomes" id="UP000886844">
    <property type="component" value="Unassembled WGS sequence"/>
</dbReference>
<dbReference type="PANTHER" id="PTHR42834">
    <property type="entry name" value="ENDONUCLEASE/EXONUCLEASE/PHOSPHATASE FAMILY PROTEIN (AFU_ORTHOLOGUE AFUA_3G09210)"/>
    <property type="match status" value="1"/>
</dbReference>
<evidence type="ECO:0000256" key="1">
    <source>
        <dbReference type="SAM" id="SignalP"/>
    </source>
</evidence>
<evidence type="ECO:0000259" key="2">
    <source>
        <dbReference type="Pfam" id="PF19580"/>
    </source>
</evidence>
<dbReference type="EMBL" id="DXDA01000049">
    <property type="protein sequence ID" value="HIY68892.1"/>
    <property type="molecule type" value="Genomic_DNA"/>
</dbReference>
<dbReference type="SUPFAM" id="SSF56219">
    <property type="entry name" value="DNase I-like"/>
    <property type="match status" value="1"/>
</dbReference>
<feature type="signal peptide" evidence="1">
    <location>
        <begin position="1"/>
        <end position="20"/>
    </location>
</feature>
<accession>A0A9D1Z120</accession>
<protein>
    <submittedName>
        <fullName evidence="3">Endonuclease/exonuclease/phosphatase family protein</fullName>
    </submittedName>
</protein>
<reference evidence="3" key="1">
    <citation type="journal article" date="2021" name="PeerJ">
        <title>Extensive microbial diversity within the chicken gut microbiome revealed by metagenomics and culture.</title>
        <authorList>
            <person name="Gilroy R."/>
            <person name="Ravi A."/>
            <person name="Getino M."/>
            <person name="Pursley I."/>
            <person name="Horton D.L."/>
            <person name="Alikhan N.F."/>
            <person name="Baker D."/>
            <person name="Gharbi K."/>
            <person name="Hall N."/>
            <person name="Watson M."/>
            <person name="Adriaenssens E.M."/>
            <person name="Foster-Nyarko E."/>
            <person name="Jarju S."/>
            <person name="Secka A."/>
            <person name="Antonio M."/>
            <person name="Oren A."/>
            <person name="Chaudhuri R.R."/>
            <person name="La Ragione R."/>
            <person name="Hildebrand F."/>
            <person name="Pallen M.J."/>
        </authorList>
    </citation>
    <scope>NUCLEOTIDE SEQUENCE</scope>
    <source>
        <strain evidence="3">5134</strain>
    </source>
</reference>
<name>A0A9D1Z120_9BACT</name>
<keyword evidence="1" id="KW-0732">Signal</keyword>
<organism evidence="3 4">
    <name type="scientific">Candidatus Alistipes intestinigallinarum</name>
    <dbReference type="NCBI Taxonomy" id="2838440"/>
    <lineage>
        <taxon>Bacteria</taxon>
        <taxon>Pseudomonadati</taxon>
        <taxon>Bacteroidota</taxon>
        <taxon>Bacteroidia</taxon>
        <taxon>Bacteroidales</taxon>
        <taxon>Rikenellaceae</taxon>
        <taxon>Alistipes</taxon>
    </lineage>
</organism>
<feature type="domain" description="Endonuclease/exonuclease/phosphatase" evidence="2">
    <location>
        <begin position="26"/>
        <end position="344"/>
    </location>
</feature>
<keyword evidence="3" id="KW-0540">Nuclease</keyword>
<comment type="caution">
    <text evidence="3">The sequence shown here is derived from an EMBL/GenBank/DDBJ whole genome shotgun (WGS) entry which is preliminary data.</text>
</comment>
<dbReference type="PANTHER" id="PTHR42834:SF1">
    <property type="entry name" value="ENDONUCLEASE_EXONUCLEASE_PHOSPHATASE FAMILY PROTEIN (AFU_ORTHOLOGUE AFUA_3G09210)"/>
    <property type="match status" value="1"/>
</dbReference>